<feature type="transmembrane region" description="Helical" evidence="1">
    <location>
        <begin position="107"/>
        <end position="140"/>
    </location>
</feature>
<proteinExistence type="predicted"/>
<evidence type="ECO:0000313" key="2">
    <source>
        <dbReference type="EMBL" id="KNX41701.1"/>
    </source>
</evidence>
<name>A0A0L6CVE3_9RHOB</name>
<keyword evidence="3" id="KW-1185">Reference proteome</keyword>
<keyword evidence="1" id="KW-0472">Membrane</keyword>
<dbReference type="OrthoDB" id="7876990at2"/>
<dbReference type="Proteomes" id="UP000037046">
    <property type="component" value="Unassembled WGS sequence"/>
</dbReference>
<feature type="transmembrane region" description="Helical" evidence="1">
    <location>
        <begin position="76"/>
        <end position="100"/>
    </location>
</feature>
<organism evidence="2 3">
    <name type="scientific">Roseovarius tolerans</name>
    <dbReference type="NCBI Taxonomy" id="74031"/>
    <lineage>
        <taxon>Bacteria</taxon>
        <taxon>Pseudomonadati</taxon>
        <taxon>Pseudomonadota</taxon>
        <taxon>Alphaproteobacteria</taxon>
        <taxon>Rhodobacterales</taxon>
        <taxon>Roseobacteraceae</taxon>
        <taxon>Roseovarius</taxon>
    </lineage>
</organism>
<protein>
    <submittedName>
        <fullName evidence="2">Uncharacterized protein</fullName>
    </submittedName>
</protein>
<reference evidence="3" key="1">
    <citation type="submission" date="2015-07" db="EMBL/GenBank/DDBJ databases">
        <title>Draft Genome Sequence of Roseovarius tolerans EL-164, a producer of N-Acylated Alanine Methyl Esters (NAMEs).</title>
        <authorList>
            <person name="Voget S."/>
            <person name="Bruns H."/>
            <person name="Wagner-Doebler I."/>
            <person name="Schulz S."/>
            <person name="Daniel R."/>
        </authorList>
    </citation>
    <scope>NUCLEOTIDE SEQUENCE [LARGE SCALE GENOMIC DNA]</scope>
    <source>
        <strain evidence="3">EL-164</strain>
    </source>
</reference>
<comment type="caution">
    <text evidence="2">The sequence shown here is derived from an EMBL/GenBank/DDBJ whole genome shotgun (WGS) entry which is preliminary data.</text>
</comment>
<dbReference type="AlphaFoldDB" id="A0A0L6CVE3"/>
<dbReference type="EMBL" id="LGVV01000018">
    <property type="protein sequence ID" value="KNX41701.1"/>
    <property type="molecule type" value="Genomic_DNA"/>
</dbReference>
<evidence type="ECO:0000256" key="1">
    <source>
        <dbReference type="SAM" id="Phobius"/>
    </source>
</evidence>
<feature type="transmembrane region" description="Helical" evidence="1">
    <location>
        <begin position="12"/>
        <end position="35"/>
    </location>
</feature>
<sequence>MTPTIESPRPVWGLAGVIAGLIAVALVTLSLSSIFAEPQPDMASQIGEMAAEIRKSAMRSMMGEAQPVPETPAMTLAMIITLAIPVVAGGAALCGAIGLFRREPRSLPLLALGFGTGAFLMQYLFWMALFIGGVFLMVAILNNLDSILDF</sequence>
<dbReference type="RefSeq" id="WP_050662575.1">
    <property type="nucleotide sequence ID" value="NZ_CP118494.1"/>
</dbReference>
<keyword evidence="1" id="KW-0812">Transmembrane</keyword>
<keyword evidence="1" id="KW-1133">Transmembrane helix</keyword>
<dbReference type="PATRIC" id="fig|74031.6.peg.1703"/>
<evidence type="ECO:0000313" key="3">
    <source>
        <dbReference type="Proteomes" id="UP000037046"/>
    </source>
</evidence>
<accession>A0A0L6CVE3</accession>
<gene>
    <name evidence="2" type="ORF">ROTO_16710</name>
</gene>